<evidence type="ECO:0000313" key="1">
    <source>
        <dbReference type="EMBL" id="KRR23603.1"/>
    </source>
</evidence>
<comment type="caution">
    <text evidence="1">The sequence shown here is derived from an EMBL/GenBank/DDBJ whole genome shotgun (WGS) entry which is preliminary data.</text>
</comment>
<accession>A0A0R3N0T3</accession>
<organism evidence="1 2">
    <name type="scientific">Bradyrhizobium retamae</name>
    <dbReference type="NCBI Taxonomy" id="1300035"/>
    <lineage>
        <taxon>Bacteria</taxon>
        <taxon>Pseudomonadati</taxon>
        <taxon>Pseudomonadota</taxon>
        <taxon>Alphaproteobacteria</taxon>
        <taxon>Hyphomicrobiales</taxon>
        <taxon>Nitrobacteraceae</taxon>
        <taxon>Bradyrhizobium</taxon>
    </lineage>
</organism>
<keyword evidence="2" id="KW-1185">Reference proteome</keyword>
<dbReference type="Proteomes" id="UP000052023">
    <property type="component" value="Unassembled WGS sequence"/>
</dbReference>
<gene>
    <name evidence="1" type="ORF">CQ13_06125</name>
</gene>
<dbReference type="EMBL" id="LLYA01000159">
    <property type="protein sequence ID" value="KRR23603.1"/>
    <property type="molecule type" value="Genomic_DNA"/>
</dbReference>
<name>A0A0R3N0T3_9BRAD</name>
<dbReference type="AlphaFoldDB" id="A0A0R3N0T3"/>
<evidence type="ECO:0000313" key="2">
    <source>
        <dbReference type="Proteomes" id="UP000052023"/>
    </source>
</evidence>
<protein>
    <submittedName>
        <fullName evidence="1">Uncharacterized protein</fullName>
    </submittedName>
</protein>
<reference evidence="1 2" key="1">
    <citation type="submission" date="2014-03" db="EMBL/GenBank/DDBJ databases">
        <title>Bradyrhizobium valentinum sp. nov., isolated from effective nodules of Lupinus mariae-josephae, a lupine endemic of basic-lime soils in Eastern Spain.</title>
        <authorList>
            <person name="Duran D."/>
            <person name="Rey L."/>
            <person name="Navarro A."/>
            <person name="Busquets A."/>
            <person name="Imperial J."/>
            <person name="Ruiz-Argueso T."/>
        </authorList>
    </citation>
    <scope>NUCLEOTIDE SEQUENCE [LARGE SCALE GENOMIC DNA]</scope>
    <source>
        <strain evidence="1 2">Ro19</strain>
    </source>
</reference>
<sequence>MAYELISKPDQKTESLFAVPWQEFGSSGACLAEAPGSVTVVVDDGLNKLIEFAEPIARSK</sequence>
<proteinExistence type="predicted"/>